<gene>
    <name evidence="3" type="ORF">QE404_001980</name>
</gene>
<sequence>MKIKSHFTAQLSFAPESKGGRSTPVSSGYRPAIQFPPQQDMITCVQTYPDTELVFLGDTVQAEIALLNAEEIISSLYEGQDFDFFEGPDLIGHGTITKVH</sequence>
<keyword evidence="1" id="KW-0547">Nucleotide-binding</keyword>
<evidence type="ECO:0000313" key="4">
    <source>
        <dbReference type="Proteomes" id="UP001225072"/>
    </source>
</evidence>
<keyword evidence="4" id="KW-1185">Reference proteome</keyword>
<dbReference type="RefSeq" id="WP_307449881.1">
    <property type="nucleotide sequence ID" value="NZ_JAUTAL010000001.1"/>
</dbReference>
<organism evidence="3 4">
    <name type="scientific">Chryseobacterium camelliae</name>
    <dbReference type="NCBI Taxonomy" id="1265445"/>
    <lineage>
        <taxon>Bacteria</taxon>
        <taxon>Pseudomonadati</taxon>
        <taxon>Bacteroidota</taxon>
        <taxon>Flavobacteriia</taxon>
        <taxon>Flavobacteriales</taxon>
        <taxon>Weeksellaceae</taxon>
        <taxon>Chryseobacterium group</taxon>
        <taxon>Chryseobacterium</taxon>
    </lineage>
</organism>
<accession>A0ABU0TIF1</accession>
<comment type="caution">
    <text evidence="3">The sequence shown here is derived from an EMBL/GenBank/DDBJ whole genome shotgun (WGS) entry which is preliminary data.</text>
</comment>
<dbReference type="InterPro" id="IPR009001">
    <property type="entry name" value="Transl_elong_EF1A/Init_IF2_C"/>
</dbReference>
<dbReference type="SUPFAM" id="SSF50465">
    <property type="entry name" value="EF-Tu/eEF-1alpha/eIF2-gamma C-terminal domain"/>
    <property type="match status" value="1"/>
</dbReference>
<dbReference type="EMBL" id="JAUTAL010000001">
    <property type="protein sequence ID" value="MDQ1096833.1"/>
    <property type="molecule type" value="Genomic_DNA"/>
</dbReference>
<proteinExistence type="predicted"/>
<protein>
    <submittedName>
        <fullName evidence="3">Translation elongation factor EF-Tu-like GTPase</fullName>
    </submittedName>
</protein>
<reference evidence="3 4" key="1">
    <citation type="submission" date="2023-07" db="EMBL/GenBank/DDBJ databases">
        <title>Functional and genomic diversity of the sorghum phyllosphere microbiome.</title>
        <authorList>
            <person name="Shade A."/>
        </authorList>
    </citation>
    <scope>NUCLEOTIDE SEQUENCE [LARGE SCALE GENOMIC DNA]</scope>
    <source>
        <strain evidence="3 4">SORGH_AS_1064</strain>
    </source>
</reference>
<evidence type="ECO:0000313" key="3">
    <source>
        <dbReference type="EMBL" id="MDQ1096833.1"/>
    </source>
</evidence>
<keyword evidence="2" id="KW-0342">GTP-binding</keyword>
<evidence type="ECO:0000256" key="1">
    <source>
        <dbReference type="ARBA" id="ARBA00022741"/>
    </source>
</evidence>
<dbReference type="Gene3D" id="2.40.30.10">
    <property type="entry name" value="Translation factors"/>
    <property type="match status" value="1"/>
</dbReference>
<evidence type="ECO:0000256" key="2">
    <source>
        <dbReference type="ARBA" id="ARBA00023134"/>
    </source>
</evidence>
<name>A0ABU0TIF1_9FLAO</name>
<dbReference type="Proteomes" id="UP001225072">
    <property type="component" value="Unassembled WGS sequence"/>
</dbReference>